<accession>A0A3P3VTK3</accession>
<organism evidence="1 2">
    <name type="scientific">Gulosibacter macacae</name>
    <dbReference type="NCBI Taxonomy" id="2488791"/>
    <lineage>
        <taxon>Bacteria</taxon>
        <taxon>Bacillati</taxon>
        <taxon>Actinomycetota</taxon>
        <taxon>Actinomycetes</taxon>
        <taxon>Micrococcales</taxon>
        <taxon>Microbacteriaceae</taxon>
        <taxon>Gulosibacter</taxon>
    </lineage>
</organism>
<dbReference type="RefSeq" id="WP_124972908.1">
    <property type="nucleotide sequence ID" value="NZ_RQVS01000011.1"/>
</dbReference>
<evidence type="ECO:0000313" key="1">
    <source>
        <dbReference type="EMBL" id="RRJ86152.1"/>
    </source>
</evidence>
<sequence length="260" mass="27911">MPNAFERAAQARGLQATRQRLEVARRRSYDSMRRVLAIRRHGGAITASDPHEVISIEIDRDGAPVDIHVEPGWEHHYSPEELSAAVAGVARKVELDRSKRAQDYLDQHPEALSDISDQDIEQAFARANAAGPALGDSPAEVIGAANDFVPEAREIAQRTMAGVTDELQQRKPARVVLLAGVLVAVVLEPQFVYDASTTRINAALATALADALDAESSAVNPAERSNAQAMRDASTQAHAAATAIITALRAMQLQAKETSA</sequence>
<comment type="caution">
    <text evidence="1">The sequence shown here is derived from an EMBL/GenBank/DDBJ whole genome shotgun (WGS) entry which is preliminary data.</text>
</comment>
<evidence type="ECO:0000313" key="2">
    <source>
        <dbReference type="Proteomes" id="UP000274391"/>
    </source>
</evidence>
<dbReference type="EMBL" id="RQVS01000011">
    <property type="protein sequence ID" value="RRJ86152.1"/>
    <property type="molecule type" value="Genomic_DNA"/>
</dbReference>
<dbReference type="OrthoDB" id="4120877at2"/>
<protein>
    <submittedName>
        <fullName evidence="1">Uncharacterized protein</fullName>
    </submittedName>
</protein>
<dbReference type="AlphaFoldDB" id="A0A3P3VTK3"/>
<keyword evidence="2" id="KW-1185">Reference proteome</keyword>
<reference evidence="1 2" key="1">
    <citation type="submission" date="2018-11" db="EMBL/GenBank/DDBJ databases">
        <title>YIM 102482-1 draft genome.</title>
        <authorList>
            <person name="Li G."/>
            <person name="Jiang Y."/>
        </authorList>
    </citation>
    <scope>NUCLEOTIDE SEQUENCE [LARGE SCALE GENOMIC DNA]</scope>
    <source>
        <strain evidence="1 2">YIM 102482-1</strain>
    </source>
</reference>
<dbReference type="Proteomes" id="UP000274391">
    <property type="component" value="Unassembled WGS sequence"/>
</dbReference>
<proteinExistence type="predicted"/>
<gene>
    <name evidence="1" type="ORF">EG850_09585</name>
</gene>
<name>A0A3P3VTK3_9MICO</name>